<name>A0A1V1P0T5_9BACT</name>
<evidence type="ECO:0000313" key="2">
    <source>
        <dbReference type="Proteomes" id="UP000189670"/>
    </source>
</evidence>
<gene>
    <name evidence="1" type="ORF">OMM_10605</name>
</gene>
<proteinExistence type="predicted"/>
<dbReference type="AlphaFoldDB" id="A0A1V1P0T5"/>
<dbReference type="EMBL" id="ATBP01000982">
    <property type="protein sequence ID" value="ETR68365.1"/>
    <property type="molecule type" value="Genomic_DNA"/>
</dbReference>
<protein>
    <submittedName>
        <fullName evidence="1">Uncharacterized protein</fullName>
    </submittedName>
</protein>
<dbReference type="Proteomes" id="UP000189670">
    <property type="component" value="Unassembled WGS sequence"/>
</dbReference>
<accession>A0A1V1P0T5</accession>
<organism evidence="1 2">
    <name type="scientific">Candidatus Magnetoglobus multicellularis str. Araruama</name>
    <dbReference type="NCBI Taxonomy" id="890399"/>
    <lineage>
        <taxon>Bacteria</taxon>
        <taxon>Pseudomonadati</taxon>
        <taxon>Thermodesulfobacteriota</taxon>
        <taxon>Desulfobacteria</taxon>
        <taxon>Desulfobacterales</taxon>
        <taxon>Desulfobacteraceae</taxon>
        <taxon>Candidatus Magnetoglobus</taxon>
    </lineage>
</organism>
<evidence type="ECO:0000313" key="1">
    <source>
        <dbReference type="EMBL" id="ETR68365.1"/>
    </source>
</evidence>
<reference evidence="2" key="1">
    <citation type="submission" date="2012-11" db="EMBL/GenBank/DDBJ databases">
        <authorList>
            <person name="Lucero-Rivera Y.E."/>
            <person name="Tovar-Ramirez D."/>
        </authorList>
    </citation>
    <scope>NUCLEOTIDE SEQUENCE [LARGE SCALE GENOMIC DNA]</scope>
    <source>
        <strain evidence="2">Araruama</strain>
    </source>
</reference>
<comment type="caution">
    <text evidence="1">The sequence shown here is derived from an EMBL/GenBank/DDBJ whole genome shotgun (WGS) entry which is preliminary data.</text>
</comment>
<sequence>MYQPLFSENDASLLGYYTFKTDNTLFDISGNNRHGTLINMDTDIDWVNSDNMIQRFPDLSSINYTSEPFVLVQLFDKIKDKHIMIPYQVFTEDHTCNYSFHYYMNAGDPIVPPFPLK</sequence>